<keyword evidence="5" id="KW-1185">Reference proteome</keyword>
<dbReference type="EMBL" id="ML976034">
    <property type="protein sequence ID" value="KAF1942529.1"/>
    <property type="molecule type" value="Genomic_DNA"/>
</dbReference>
<dbReference type="GO" id="GO:0006384">
    <property type="term" value="P:transcription initiation at RNA polymerase III promoter"/>
    <property type="evidence" value="ECO:0007669"/>
    <property type="project" value="InterPro"/>
</dbReference>
<dbReference type="GO" id="GO:0000127">
    <property type="term" value="C:transcription factor TFIIIC complex"/>
    <property type="evidence" value="ECO:0007669"/>
    <property type="project" value="InterPro"/>
</dbReference>
<dbReference type="AlphaFoldDB" id="A0A6A5SSH0"/>
<feature type="region of interest" description="Disordered" evidence="1">
    <location>
        <begin position="644"/>
        <end position="664"/>
    </location>
</feature>
<evidence type="ECO:0000313" key="4">
    <source>
        <dbReference type="EMBL" id="KAF1942529.1"/>
    </source>
</evidence>
<dbReference type="Proteomes" id="UP000800038">
    <property type="component" value="Unassembled WGS sequence"/>
</dbReference>
<dbReference type="PANTHER" id="PTHR15496:SF2">
    <property type="entry name" value="GENERAL TRANSCRIPTION FACTOR 3C POLYPEPTIDE 4"/>
    <property type="match status" value="1"/>
</dbReference>
<dbReference type="InterPro" id="IPR024764">
    <property type="entry name" value="TFIIIC_Znf"/>
</dbReference>
<evidence type="ECO:0000259" key="2">
    <source>
        <dbReference type="Pfam" id="PF12657"/>
    </source>
</evidence>
<feature type="domain" description="Transcription factor IIIC putative zinc-finger" evidence="3">
    <location>
        <begin position="667"/>
        <end position="841"/>
    </location>
</feature>
<accession>A0A6A5SSH0</accession>
<dbReference type="Pfam" id="PF12660">
    <property type="entry name" value="zf-TFIIIC"/>
    <property type="match status" value="1"/>
</dbReference>
<gene>
    <name evidence="4" type="ORF">EJ02DRAFT_502786</name>
</gene>
<protein>
    <recommendedName>
        <fullName evidence="6">Transcription factor IIIC putative zinc-finger domain-containing protein</fullName>
    </recommendedName>
</protein>
<sequence length="843" mass="92800">MADVTVLRCWPACLDAIDWSPDGIIALASDERIELLFPNTVDFDRDQDIPQWQHVALKAPLFSIDELPLKEPASLQTYSVGEEISNSAVINIAWSPPGLAKHRRCALATHTANLVLSIWSAEGKPQDQSNWGRRLIVNHALAEYFEGLDDEPSHLTMPSKDRLRLRSRIRAFAWAPALPSSGSAGIVGTRLLYGQHIVAVANEDNHLVFVVIESPTSTLGVARGWSAEVLSHDTFVPDSESIFSESTFFEDMMKQQRYISHIAWSPWIVQGDWYHSVVVYATNEDVRARVITYAHDSIGLGEEMVYTGYELRYYGPMKWSPKVEEGDKLKLALFTQSGLVYLTISAHDASIIEQARHDLDGRWDQISGVVWDTAQESSPRLHFSSLLSTLQSPTAVLDLSSKELTSLGAPSWREQIENNLALFSVKNGLKGNSKAKVWGLTSSPLGDFIAACNSVHPSDMIEYGIPADRRGTVAISSLRHSNQQRETFPRENVTAEGVVYTLKKLAENTVEDPDKLPAFAEEMVEKLFETYAAPASYEDNASISTAYSDADDIESLIEAFKKVAFLDEHTLRDRYTILVSRACKTGLTIDLPKTLISYRLATALQSLPSTLSQTSFSAEILVQHQQLIALINKLTESEIIDAEPSAGQNGTSHDNTPGGNSDTNGIAPLTDSCDFCSAPIPFTDLTSAACTNGHQFPRCGLSFLTIQSPGITKYCGICSTPFLSDEFVILQECEDQKKSTEGQRDAIMTGVFQNGDNPEGGDHGRTNGVNRQNGDADGEGDAYQERIEEEQAYINGTNGDQSNSDTNAELDDEDDRRELPDTLARVLFLACDACIYCSGKFVG</sequence>
<evidence type="ECO:0000313" key="5">
    <source>
        <dbReference type="Proteomes" id="UP000800038"/>
    </source>
</evidence>
<dbReference type="InterPro" id="IPR044230">
    <property type="entry name" value="GTF3C4"/>
</dbReference>
<dbReference type="OrthoDB" id="6021743at2759"/>
<feature type="domain" description="Transcription factor IIIC 90kDa subunit N-terminal" evidence="2">
    <location>
        <begin position="19"/>
        <end position="477"/>
    </location>
</feature>
<name>A0A6A5SSH0_9PLEO</name>
<evidence type="ECO:0000256" key="1">
    <source>
        <dbReference type="SAM" id="MobiDB-lite"/>
    </source>
</evidence>
<reference evidence="4" key="1">
    <citation type="journal article" date="2020" name="Stud. Mycol.">
        <title>101 Dothideomycetes genomes: a test case for predicting lifestyles and emergence of pathogens.</title>
        <authorList>
            <person name="Haridas S."/>
            <person name="Albert R."/>
            <person name="Binder M."/>
            <person name="Bloem J."/>
            <person name="Labutti K."/>
            <person name="Salamov A."/>
            <person name="Andreopoulos B."/>
            <person name="Baker S."/>
            <person name="Barry K."/>
            <person name="Bills G."/>
            <person name="Bluhm B."/>
            <person name="Cannon C."/>
            <person name="Castanera R."/>
            <person name="Culley D."/>
            <person name="Daum C."/>
            <person name="Ezra D."/>
            <person name="Gonzalez J."/>
            <person name="Henrissat B."/>
            <person name="Kuo A."/>
            <person name="Liang C."/>
            <person name="Lipzen A."/>
            <person name="Lutzoni F."/>
            <person name="Magnuson J."/>
            <person name="Mondo S."/>
            <person name="Nolan M."/>
            <person name="Ohm R."/>
            <person name="Pangilinan J."/>
            <person name="Park H.-J."/>
            <person name="Ramirez L."/>
            <person name="Alfaro M."/>
            <person name="Sun H."/>
            <person name="Tritt A."/>
            <person name="Yoshinaga Y."/>
            <person name="Zwiers L.-H."/>
            <person name="Turgeon B."/>
            <person name="Goodwin S."/>
            <person name="Spatafora J."/>
            <person name="Crous P."/>
            <person name="Grigoriev I."/>
        </authorList>
    </citation>
    <scope>NUCLEOTIDE SEQUENCE</scope>
    <source>
        <strain evidence="4">CBS 161.51</strain>
    </source>
</reference>
<dbReference type="Pfam" id="PF12657">
    <property type="entry name" value="TFIIIC_delta"/>
    <property type="match status" value="1"/>
</dbReference>
<dbReference type="InterPro" id="IPR024761">
    <property type="entry name" value="TFIIIC_delta_N"/>
</dbReference>
<dbReference type="PANTHER" id="PTHR15496">
    <property type="entry name" value="GENERAL TRANSCRIPTION FACTOR 3C POLYPEPTIDE 4 FAMILY"/>
    <property type="match status" value="1"/>
</dbReference>
<feature type="region of interest" description="Disordered" evidence="1">
    <location>
        <begin position="750"/>
        <end position="780"/>
    </location>
</feature>
<feature type="compositionally biased region" description="Polar residues" evidence="1">
    <location>
        <begin position="794"/>
        <end position="807"/>
    </location>
</feature>
<proteinExistence type="predicted"/>
<organism evidence="4 5">
    <name type="scientific">Clathrospora elynae</name>
    <dbReference type="NCBI Taxonomy" id="706981"/>
    <lineage>
        <taxon>Eukaryota</taxon>
        <taxon>Fungi</taxon>
        <taxon>Dikarya</taxon>
        <taxon>Ascomycota</taxon>
        <taxon>Pezizomycotina</taxon>
        <taxon>Dothideomycetes</taxon>
        <taxon>Pleosporomycetidae</taxon>
        <taxon>Pleosporales</taxon>
        <taxon>Diademaceae</taxon>
        <taxon>Clathrospora</taxon>
    </lineage>
</organism>
<evidence type="ECO:0008006" key="6">
    <source>
        <dbReference type="Google" id="ProtNLM"/>
    </source>
</evidence>
<feature type="compositionally biased region" description="Polar residues" evidence="1">
    <location>
        <begin position="646"/>
        <end position="664"/>
    </location>
</feature>
<dbReference type="GO" id="GO:0004402">
    <property type="term" value="F:histone acetyltransferase activity"/>
    <property type="evidence" value="ECO:0007669"/>
    <property type="project" value="InterPro"/>
</dbReference>
<evidence type="ECO:0000259" key="3">
    <source>
        <dbReference type="Pfam" id="PF12660"/>
    </source>
</evidence>
<feature type="region of interest" description="Disordered" evidence="1">
    <location>
        <begin position="793"/>
        <end position="815"/>
    </location>
</feature>